<dbReference type="KEGG" id="csl:COCSUDRAFT_64885"/>
<feature type="compositionally biased region" description="Basic and acidic residues" evidence="1">
    <location>
        <begin position="70"/>
        <end position="82"/>
    </location>
</feature>
<accession>I0Z5G7</accession>
<name>I0Z5G7_COCSC</name>
<sequence length="378" mass="41890">MGCAAGTFVDGERLEKSAMAPVVPGKSVITIGRCLNEYTLILEAAEHGAKKAGTPLESYQQRRNSSLEAGPRERHTGDRPRQDSPPQKTHRGHRDEQEMAAAHRQRETSRGHADRPREYLPSKREAPRGDYRAPGHRDYHRGGGRGRDGFSHRNSPPGRERDSGRRFDAQGNSRDHRGASGYRRSDEPDRHGHRRSGRRSRSPEAQRKRRSAESEGDAERRAAEERRQKRKTAFNDAPAGTAAAGLQQTPAQIVMGMMGPGGVPLPTGMLNAEQKKKLLWGKKAEEVQTVPVTEAFGANRWDTAEFSNEGDKEKFIKLMGVKRVPTVPTAAMAQAQPASPTEREALTRERQDKLLHNVEAQFMAGLRRADGRTVGLGL</sequence>
<comment type="caution">
    <text evidence="3">The sequence shown here is derived from an EMBL/GenBank/DDBJ whole genome shotgun (WGS) entry which is preliminary data.</text>
</comment>
<reference evidence="3 4" key="1">
    <citation type="journal article" date="2012" name="Genome Biol.">
        <title>The genome of the polar eukaryotic microalga coccomyxa subellipsoidea reveals traits of cold adaptation.</title>
        <authorList>
            <person name="Blanc G."/>
            <person name="Agarkova I."/>
            <person name="Grimwood J."/>
            <person name="Kuo A."/>
            <person name="Brueggeman A."/>
            <person name="Dunigan D."/>
            <person name="Gurnon J."/>
            <person name="Ladunga I."/>
            <person name="Lindquist E."/>
            <person name="Lucas S."/>
            <person name="Pangilinan J."/>
            <person name="Proschold T."/>
            <person name="Salamov A."/>
            <person name="Schmutz J."/>
            <person name="Weeks D."/>
            <person name="Yamada T."/>
            <person name="Claverie J.M."/>
            <person name="Grigoriev I."/>
            <person name="Van Etten J."/>
            <person name="Lomsadze A."/>
            <person name="Borodovsky M."/>
        </authorList>
    </citation>
    <scope>NUCLEOTIDE SEQUENCE [LARGE SCALE GENOMIC DNA]</scope>
    <source>
        <strain evidence="3 4">C-169</strain>
    </source>
</reference>
<gene>
    <name evidence="3" type="ORF">COCSUDRAFT_64885</name>
</gene>
<feature type="domain" description="Small acidic protein-like" evidence="2">
    <location>
        <begin position="301"/>
        <end position="377"/>
    </location>
</feature>
<evidence type="ECO:0000313" key="4">
    <source>
        <dbReference type="Proteomes" id="UP000007264"/>
    </source>
</evidence>
<protein>
    <recommendedName>
        <fullName evidence="2">Small acidic protein-like domain-containing protein</fullName>
    </recommendedName>
</protein>
<feature type="compositionally biased region" description="Basic residues" evidence="1">
    <location>
        <begin position="191"/>
        <end position="200"/>
    </location>
</feature>
<dbReference type="OrthoDB" id="1928974at2759"/>
<dbReference type="Pfam" id="PF15477">
    <property type="entry name" value="SMAP"/>
    <property type="match status" value="1"/>
</dbReference>
<dbReference type="GeneID" id="17043890"/>
<evidence type="ECO:0000256" key="1">
    <source>
        <dbReference type="SAM" id="MobiDB-lite"/>
    </source>
</evidence>
<dbReference type="eggNOG" id="ENOG502R35R">
    <property type="taxonomic scope" value="Eukaryota"/>
</dbReference>
<feature type="compositionally biased region" description="Basic and acidic residues" evidence="1">
    <location>
        <begin position="104"/>
        <end position="151"/>
    </location>
</feature>
<dbReference type="Proteomes" id="UP000007264">
    <property type="component" value="Unassembled WGS sequence"/>
</dbReference>
<dbReference type="PANTHER" id="PTHR22426:SF2">
    <property type="entry name" value="ARGININE_SERINE-RICH COILED-COIL PROTEIN 2"/>
    <property type="match status" value="1"/>
</dbReference>
<dbReference type="AlphaFoldDB" id="I0Z5G7"/>
<dbReference type="InterPro" id="IPR028124">
    <property type="entry name" value="SMAP_dom"/>
</dbReference>
<evidence type="ECO:0000313" key="3">
    <source>
        <dbReference type="EMBL" id="EIE25886.1"/>
    </source>
</evidence>
<keyword evidence="4" id="KW-1185">Reference proteome</keyword>
<dbReference type="RefSeq" id="XP_005650430.1">
    <property type="nucleotide sequence ID" value="XM_005650373.1"/>
</dbReference>
<evidence type="ECO:0000259" key="2">
    <source>
        <dbReference type="Pfam" id="PF15477"/>
    </source>
</evidence>
<organism evidence="3 4">
    <name type="scientific">Coccomyxa subellipsoidea (strain C-169)</name>
    <name type="common">Green microalga</name>
    <dbReference type="NCBI Taxonomy" id="574566"/>
    <lineage>
        <taxon>Eukaryota</taxon>
        <taxon>Viridiplantae</taxon>
        <taxon>Chlorophyta</taxon>
        <taxon>core chlorophytes</taxon>
        <taxon>Trebouxiophyceae</taxon>
        <taxon>Trebouxiophyceae incertae sedis</taxon>
        <taxon>Coccomyxaceae</taxon>
        <taxon>Coccomyxa</taxon>
        <taxon>Coccomyxa subellipsoidea</taxon>
    </lineage>
</organism>
<dbReference type="STRING" id="574566.I0Z5G7"/>
<dbReference type="EMBL" id="AGSI01000003">
    <property type="protein sequence ID" value="EIE25886.1"/>
    <property type="molecule type" value="Genomic_DNA"/>
</dbReference>
<feature type="compositionally biased region" description="Polar residues" evidence="1">
    <location>
        <begin position="57"/>
        <end position="67"/>
    </location>
</feature>
<proteinExistence type="predicted"/>
<feature type="compositionally biased region" description="Basic and acidic residues" evidence="1">
    <location>
        <begin position="158"/>
        <end position="190"/>
    </location>
</feature>
<feature type="region of interest" description="Disordered" evidence="1">
    <location>
        <begin position="48"/>
        <end position="244"/>
    </location>
</feature>
<dbReference type="PANTHER" id="PTHR22426">
    <property type="entry name" value="ARGININE_SERINE-RICH COILED-COIL PROTEIN 2"/>
    <property type="match status" value="1"/>
</dbReference>
<feature type="compositionally biased region" description="Basic and acidic residues" evidence="1">
    <location>
        <begin position="201"/>
        <end position="227"/>
    </location>
</feature>